<reference evidence="1 2" key="1">
    <citation type="submission" date="2022-07" db="EMBL/GenBank/DDBJ databases">
        <title>Novel species in genus cellulomonas.</title>
        <authorList>
            <person name="Ye L."/>
        </authorList>
    </citation>
    <scope>NUCLEOTIDE SEQUENCE [LARGE SCALE GENOMIC DNA]</scope>
    <source>
        <strain evidence="2">zg-Y338</strain>
    </source>
</reference>
<name>A0ABY5L0Y9_9CELL</name>
<proteinExistence type="predicted"/>
<evidence type="ECO:0000313" key="1">
    <source>
        <dbReference type="EMBL" id="UUI75126.1"/>
    </source>
</evidence>
<dbReference type="RefSeq" id="WP_255623953.1">
    <property type="nucleotide sequence ID" value="NZ_CP101988.1"/>
</dbReference>
<dbReference type="Proteomes" id="UP001316189">
    <property type="component" value="Chromosome"/>
</dbReference>
<accession>A0ABY5L0Y9</accession>
<keyword evidence="2" id="KW-1185">Reference proteome</keyword>
<gene>
    <name evidence="1" type="ORF">NP064_15345</name>
</gene>
<organism evidence="1 2">
    <name type="scientific">Cellulomonas chengniuliangii</name>
    <dbReference type="NCBI Taxonomy" id="2968084"/>
    <lineage>
        <taxon>Bacteria</taxon>
        <taxon>Bacillati</taxon>
        <taxon>Actinomycetota</taxon>
        <taxon>Actinomycetes</taxon>
        <taxon>Micrococcales</taxon>
        <taxon>Cellulomonadaceae</taxon>
        <taxon>Cellulomonas</taxon>
    </lineage>
</organism>
<evidence type="ECO:0008006" key="3">
    <source>
        <dbReference type="Google" id="ProtNLM"/>
    </source>
</evidence>
<evidence type="ECO:0000313" key="2">
    <source>
        <dbReference type="Proteomes" id="UP001316189"/>
    </source>
</evidence>
<dbReference type="EMBL" id="CP101988">
    <property type="protein sequence ID" value="UUI75126.1"/>
    <property type="molecule type" value="Genomic_DNA"/>
</dbReference>
<sequence length="270" mass="28785">MTPNEPRGAPAAGAPLRERWRERSVASTWRRASDWRHPAVDGLVAAVLAGEDGEAAAVRLGAARCAAGVGIAEAIDDLAAFYQCVDGGPPPTPMLRALCEGWTDEQTSGIALGSCLDPSSGLPTRDYLATRLVETYAVSRRAGVSPTQSHRLLVLDAATPSATPWSRLARSATVGAALRDQFGDVHPMASLGGDVFVVLVDEMELDEQPSDDPDGPTALDRVVTRTLAHVARHALQLDVPQLVRHPPRVRLVGLPAVYEDAERLLVDLTR</sequence>
<protein>
    <recommendedName>
        <fullName evidence="3">GGDEF domain-containing protein</fullName>
    </recommendedName>
</protein>